<organism evidence="1 2">
    <name type="scientific">Prunus armeniaca</name>
    <name type="common">Apricot</name>
    <name type="synonym">Armeniaca vulgaris</name>
    <dbReference type="NCBI Taxonomy" id="36596"/>
    <lineage>
        <taxon>Eukaryota</taxon>
        <taxon>Viridiplantae</taxon>
        <taxon>Streptophyta</taxon>
        <taxon>Embryophyta</taxon>
        <taxon>Tracheophyta</taxon>
        <taxon>Spermatophyta</taxon>
        <taxon>Magnoliopsida</taxon>
        <taxon>eudicotyledons</taxon>
        <taxon>Gunneridae</taxon>
        <taxon>Pentapetalae</taxon>
        <taxon>rosids</taxon>
        <taxon>fabids</taxon>
        <taxon>Rosales</taxon>
        <taxon>Rosaceae</taxon>
        <taxon>Amygdaloideae</taxon>
        <taxon>Amygdaleae</taxon>
        <taxon>Prunus</taxon>
    </lineage>
</organism>
<dbReference type="Proteomes" id="UP000507245">
    <property type="component" value="Unassembled WGS sequence"/>
</dbReference>
<gene>
    <name evidence="1" type="ORF">ORAREDHAP_LOCUS26258</name>
</gene>
<keyword evidence="2" id="KW-1185">Reference proteome</keyword>
<protein>
    <recommendedName>
        <fullName evidence="3">Endonuclease/exonuclease/phosphatase domain-containing protein</fullName>
    </recommendedName>
</protein>
<proteinExistence type="predicted"/>
<evidence type="ECO:0008006" key="3">
    <source>
        <dbReference type="Google" id="ProtNLM"/>
    </source>
</evidence>
<evidence type="ECO:0000313" key="2">
    <source>
        <dbReference type="Proteomes" id="UP000507245"/>
    </source>
</evidence>
<accession>A0A6J5X143</accession>
<dbReference type="EMBL" id="CAEKKB010000004">
    <property type="protein sequence ID" value="CAB4307510.1"/>
    <property type="molecule type" value="Genomic_DNA"/>
</dbReference>
<dbReference type="OrthoDB" id="1166633at2759"/>
<evidence type="ECO:0000313" key="1">
    <source>
        <dbReference type="EMBL" id="CAB4307510.1"/>
    </source>
</evidence>
<reference evidence="2" key="1">
    <citation type="journal article" date="2020" name="Genome Biol.">
        <title>Gamete binning: chromosome-level and haplotype-resolved genome assembly enabled by high-throughput single-cell sequencing of gamete genomes.</title>
        <authorList>
            <person name="Campoy J.A."/>
            <person name="Sun H."/>
            <person name="Goel M."/>
            <person name="Jiao W.-B."/>
            <person name="Folz-Donahue K."/>
            <person name="Wang N."/>
            <person name="Rubio M."/>
            <person name="Liu C."/>
            <person name="Kukat C."/>
            <person name="Ruiz D."/>
            <person name="Huettel B."/>
            <person name="Schneeberger K."/>
        </authorList>
    </citation>
    <scope>NUCLEOTIDE SEQUENCE [LARGE SCALE GENOMIC DNA]</scope>
    <source>
        <strain evidence="2">cv. Rojo Pasion</strain>
    </source>
</reference>
<sequence>MGSDHCPILVETESRIRRGCKPFKFEASWTSDPECREVIDRSWRRKFHGTRMHVWGRKIKGCRVDLQKWSDGKFLNNRKIANSLLVELDQLQLNWDANYGKIGQVRNKLNDVWRHEELYWKQRAKTKWLKEGDENTTFFHNSTVHKKRRNQIARIKNQNGDWECNNA</sequence>
<dbReference type="AlphaFoldDB" id="A0A6J5X143"/>
<name>A0A6J5X143_PRUAR</name>